<reference evidence="3" key="1">
    <citation type="journal article" date="2019" name="Int. J. Syst. Evol. Microbiol.">
        <title>The Global Catalogue of Microorganisms (GCM) 10K type strain sequencing project: providing services to taxonomists for standard genome sequencing and annotation.</title>
        <authorList>
            <consortium name="The Broad Institute Genomics Platform"/>
            <consortium name="The Broad Institute Genome Sequencing Center for Infectious Disease"/>
            <person name="Wu L."/>
            <person name="Ma J."/>
        </authorList>
    </citation>
    <scope>NUCLEOTIDE SEQUENCE [LARGE SCALE GENOMIC DNA]</scope>
    <source>
        <strain evidence="3">CGMCC 1.12237</strain>
    </source>
</reference>
<dbReference type="PROSITE" id="PS50965">
    <property type="entry name" value="NERD"/>
    <property type="match status" value="1"/>
</dbReference>
<sequence>MIVKQRSKSKELLTLESLDVRMKLLNKDKQYYQSLLKGYEGEVLFDSLVEEKLQCDSIILNDLLLKLNKTTFQIDSLIITMGTIFLNEVKNLEGDYYYESDRLYTKSATEVSNPLTQLIRCESLLRQLLRSLGFNIPIHGVVIFVNPEFTLYKAPLNKPFIFPTQINNYFRQLNKITTKVNKEHRILADKLLSLHNTESPYKQIPAYEYDQLQKGITCIACKSFSVTVEGQRCTCLGCGEVERVENAVIRSVHEYKLLFPSRKVTSKSIDEWCKIINSQRRIKRILETQYTKMGANRWTHYV</sequence>
<proteinExistence type="predicted"/>
<dbReference type="RefSeq" id="WP_382352594.1">
    <property type="nucleotide sequence ID" value="NZ_JBHSMC010000016.1"/>
</dbReference>
<feature type="domain" description="NERD" evidence="1">
    <location>
        <begin position="37"/>
        <end position="151"/>
    </location>
</feature>
<dbReference type="Pfam" id="PF08378">
    <property type="entry name" value="NERD"/>
    <property type="match status" value="1"/>
</dbReference>
<comment type="caution">
    <text evidence="2">The sequence shown here is derived from an EMBL/GenBank/DDBJ whole genome shotgun (WGS) entry which is preliminary data.</text>
</comment>
<evidence type="ECO:0000259" key="1">
    <source>
        <dbReference type="PROSITE" id="PS50965"/>
    </source>
</evidence>
<evidence type="ECO:0000313" key="3">
    <source>
        <dbReference type="Proteomes" id="UP001596147"/>
    </source>
</evidence>
<protein>
    <submittedName>
        <fullName evidence="2">Nuclease-related domain-containing protein</fullName>
    </submittedName>
</protein>
<dbReference type="InterPro" id="IPR011528">
    <property type="entry name" value="NERD"/>
</dbReference>
<dbReference type="Proteomes" id="UP001596147">
    <property type="component" value="Unassembled WGS sequence"/>
</dbReference>
<accession>A0ABW0LIN2</accession>
<evidence type="ECO:0000313" key="2">
    <source>
        <dbReference type="EMBL" id="MFC5465719.1"/>
    </source>
</evidence>
<dbReference type="EMBL" id="JBHSMC010000016">
    <property type="protein sequence ID" value="MFC5465719.1"/>
    <property type="molecule type" value="Genomic_DNA"/>
</dbReference>
<gene>
    <name evidence="2" type="ORF">ACFPM4_13280</name>
</gene>
<name>A0ABW0LIN2_9BACI</name>
<keyword evidence="3" id="KW-1185">Reference proteome</keyword>
<organism evidence="2 3">
    <name type="scientific">Lederbergia graminis</name>
    <dbReference type="NCBI Taxonomy" id="735518"/>
    <lineage>
        <taxon>Bacteria</taxon>
        <taxon>Bacillati</taxon>
        <taxon>Bacillota</taxon>
        <taxon>Bacilli</taxon>
        <taxon>Bacillales</taxon>
        <taxon>Bacillaceae</taxon>
        <taxon>Lederbergia</taxon>
    </lineage>
</organism>